<feature type="region of interest" description="Disordered" evidence="4">
    <location>
        <begin position="45"/>
        <end position="107"/>
    </location>
</feature>
<dbReference type="Proteomes" id="UP001157006">
    <property type="component" value="Chromosome 1S"/>
</dbReference>
<keyword evidence="6" id="KW-1185">Reference proteome</keyword>
<dbReference type="AlphaFoldDB" id="A0AAV0ZAB6"/>
<dbReference type="InterPro" id="IPR044836">
    <property type="entry name" value="TOL_plant"/>
</dbReference>
<accession>A0AAV0ZAB6</accession>
<reference evidence="5 6" key="1">
    <citation type="submission" date="2023-01" db="EMBL/GenBank/DDBJ databases">
        <authorList>
            <person name="Kreplak J."/>
        </authorList>
    </citation>
    <scope>NUCLEOTIDE SEQUENCE [LARGE SCALE GENOMIC DNA]</scope>
</reference>
<evidence type="ECO:0000256" key="3">
    <source>
        <dbReference type="ARBA" id="ARBA00023136"/>
    </source>
</evidence>
<dbReference type="PANTHER" id="PTHR45898">
    <property type="entry name" value="TOM1-LIKE PROTEIN"/>
    <property type="match status" value="1"/>
</dbReference>
<sequence length="168" mass="17984">MDVLTEMLSAIEPGNKEGLRQEIIVDLVEQCRTYKQRVLQQNLLSKNQTEKSNSAPTGARVDADGPLIDTGDTGIQTDANAEAGSQTLNQLTLPAPSTTSNGSAPPVKVDPKWDLLSGEEFNSPKVDNSRALVPVGEQQEAIPTSQQNALVPFDMFSNGNNVPIPVNS</sequence>
<dbReference type="InterPro" id="IPR038425">
    <property type="entry name" value="GAT_sf"/>
</dbReference>
<evidence type="ECO:0000256" key="1">
    <source>
        <dbReference type="ARBA" id="ARBA00004170"/>
    </source>
</evidence>
<dbReference type="SUPFAM" id="SSF89009">
    <property type="entry name" value="GAT-like domain"/>
    <property type="match status" value="1"/>
</dbReference>
<name>A0AAV0ZAB6_VICFA</name>
<dbReference type="GO" id="GO:0043328">
    <property type="term" value="P:protein transport to vacuole involved in ubiquitin-dependent protein catabolic process via the multivesicular body sorting pathway"/>
    <property type="evidence" value="ECO:0007669"/>
    <property type="project" value="InterPro"/>
</dbReference>
<feature type="compositionally biased region" description="Polar residues" evidence="4">
    <location>
        <begin position="73"/>
        <end position="103"/>
    </location>
</feature>
<dbReference type="GO" id="GO:0016020">
    <property type="term" value="C:membrane"/>
    <property type="evidence" value="ECO:0007669"/>
    <property type="project" value="UniProtKB-SubCell"/>
</dbReference>
<dbReference type="GO" id="GO:0035091">
    <property type="term" value="F:phosphatidylinositol binding"/>
    <property type="evidence" value="ECO:0007669"/>
    <property type="project" value="InterPro"/>
</dbReference>
<dbReference type="EMBL" id="OX451735">
    <property type="protein sequence ID" value="CAI8595645.1"/>
    <property type="molecule type" value="Genomic_DNA"/>
</dbReference>
<protein>
    <submittedName>
        <fullName evidence="5">Uncharacterized protein</fullName>
    </submittedName>
</protein>
<evidence type="ECO:0000313" key="5">
    <source>
        <dbReference type="EMBL" id="CAI8595645.1"/>
    </source>
</evidence>
<comment type="similarity">
    <text evidence="2">Belongs to the TOM1 family.</text>
</comment>
<evidence type="ECO:0000313" key="6">
    <source>
        <dbReference type="Proteomes" id="UP001157006"/>
    </source>
</evidence>
<organism evidence="5 6">
    <name type="scientific">Vicia faba</name>
    <name type="common">Broad bean</name>
    <name type="synonym">Faba vulgaris</name>
    <dbReference type="NCBI Taxonomy" id="3906"/>
    <lineage>
        <taxon>Eukaryota</taxon>
        <taxon>Viridiplantae</taxon>
        <taxon>Streptophyta</taxon>
        <taxon>Embryophyta</taxon>
        <taxon>Tracheophyta</taxon>
        <taxon>Spermatophyta</taxon>
        <taxon>Magnoliopsida</taxon>
        <taxon>eudicotyledons</taxon>
        <taxon>Gunneridae</taxon>
        <taxon>Pentapetalae</taxon>
        <taxon>rosids</taxon>
        <taxon>fabids</taxon>
        <taxon>Fabales</taxon>
        <taxon>Fabaceae</taxon>
        <taxon>Papilionoideae</taxon>
        <taxon>50 kb inversion clade</taxon>
        <taxon>NPAAA clade</taxon>
        <taxon>Hologalegina</taxon>
        <taxon>IRL clade</taxon>
        <taxon>Fabeae</taxon>
        <taxon>Vicia</taxon>
    </lineage>
</organism>
<keyword evidence="3" id="KW-0472">Membrane</keyword>
<proteinExistence type="inferred from homology"/>
<evidence type="ECO:0000256" key="2">
    <source>
        <dbReference type="ARBA" id="ARBA00007708"/>
    </source>
</evidence>
<comment type="subcellular location">
    <subcellularLocation>
        <location evidence="1">Membrane</location>
        <topology evidence="1">Peripheral membrane protein</topology>
    </subcellularLocation>
</comment>
<evidence type="ECO:0000256" key="4">
    <source>
        <dbReference type="SAM" id="MobiDB-lite"/>
    </source>
</evidence>
<feature type="compositionally biased region" description="Polar residues" evidence="4">
    <location>
        <begin position="45"/>
        <end position="56"/>
    </location>
</feature>
<dbReference type="Gene3D" id="1.20.58.160">
    <property type="match status" value="1"/>
</dbReference>
<gene>
    <name evidence="5" type="ORF">VFH_I200880</name>
</gene>
<dbReference type="GO" id="GO:0043130">
    <property type="term" value="F:ubiquitin binding"/>
    <property type="evidence" value="ECO:0007669"/>
    <property type="project" value="InterPro"/>
</dbReference>
<dbReference type="PANTHER" id="PTHR45898:SF4">
    <property type="entry name" value="TARGET OF MYB PROTEIN 1"/>
    <property type="match status" value="1"/>
</dbReference>